<keyword evidence="2" id="KW-1185">Reference proteome</keyword>
<reference evidence="1 2" key="1">
    <citation type="submission" date="2017-04" db="EMBL/GenBank/DDBJ databases">
        <authorList>
            <person name="Afonso C.L."/>
            <person name="Miller P.J."/>
            <person name="Scott M.A."/>
            <person name="Spackman E."/>
            <person name="Goraichik I."/>
            <person name="Dimitrov K.M."/>
            <person name="Suarez D.L."/>
            <person name="Swayne D.E."/>
        </authorList>
    </citation>
    <scope>NUCLEOTIDE SEQUENCE [LARGE SCALE GENOMIC DNA]</scope>
    <source>
        <strain evidence="1 2">ToBE</strain>
    </source>
</reference>
<dbReference type="Proteomes" id="UP000192569">
    <property type="component" value="Chromosome I"/>
</dbReference>
<dbReference type="RefSeq" id="WP_084665075.1">
    <property type="nucleotide sequence ID" value="NZ_LT838272.1"/>
</dbReference>
<sequence length="235" mass="26661">MLNIDFWRMRFGVEVEALDGPVECPLGRRGTDHGGRVYEYRLGPLTLSDWRAHREELSRFWSQLVVDPSGDPPTGLHVHVEMPPEVRDAGLTEKQFFARLARLWEWCEGPLVVFRNSARSRYASSWDEEFKQKVAGAVREGLYGVNRYHTLNLAAYPEHGTVEFRLWDATSSFEEAEERAVLCLAVVWVAAVGCGERTHRSAVEETRDIVNAGRRALALLRLGMPASSRGTHLRV</sequence>
<dbReference type="EMBL" id="LT838272">
    <property type="protein sequence ID" value="SMB96343.1"/>
    <property type="molecule type" value="Genomic_DNA"/>
</dbReference>
<dbReference type="STRING" id="698762.SAMN00808754_1459"/>
<dbReference type="InterPro" id="IPR022025">
    <property type="entry name" value="Amidoligase_2"/>
</dbReference>
<evidence type="ECO:0000313" key="2">
    <source>
        <dbReference type="Proteomes" id="UP000192569"/>
    </source>
</evidence>
<evidence type="ECO:0000313" key="1">
    <source>
        <dbReference type="EMBL" id="SMB96343.1"/>
    </source>
</evidence>
<keyword evidence="1" id="KW-0436">Ligase</keyword>
<protein>
    <submittedName>
        <fullName evidence="1">Putative amidoligase enzyme</fullName>
    </submittedName>
</protein>
<organism evidence="1 2">
    <name type="scientific">Thermanaeromonas toyohensis ToBE</name>
    <dbReference type="NCBI Taxonomy" id="698762"/>
    <lineage>
        <taxon>Bacteria</taxon>
        <taxon>Bacillati</taxon>
        <taxon>Bacillota</taxon>
        <taxon>Clostridia</taxon>
        <taxon>Neomoorellales</taxon>
        <taxon>Neomoorellaceae</taxon>
        <taxon>Thermanaeromonas</taxon>
    </lineage>
</organism>
<gene>
    <name evidence="1" type="ORF">SAMN00808754_1459</name>
</gene>
<dbReference type="Pfam" id="PF12224">
    <property type="entry name" value="Amidoligase_2"/>
    <property type="match status" value="1"/>
</dbReference>
<dbReference type="GO" id="GO:0016874">
    <property type="term" value="F:ligase activity"/>
    <property type="evidence" value="ECO:0007669"/>
    <property type="project" value="UniProtKB-KW"/>
</dbReference>
<accession>A0A1W1VSU4</accession>
<dbReference type="AlphaFoldDB" id="A0A1W1VSU4"/>
<dbReference type="OrthoDB" id="5380364at2"/>
<name>A0A1W1VSU4_9FIRM</name>
<proteinExistence type="predicted"/>